<proteinExistence type="predicted"/>
<evidence type="ECO:0000256" key="1">
    <source>
        <dbReference type="SAM" id="MobiDB-lite"/>
    </source>
</evidence>
<evidence type="ECO:0000313" key="3">
    <source>
        <dbReference type="EMBL" id="CAF2020134.1"/>
    </source>
</evidence>
<dbReference type="AlphaFoldDB" id="A0A816MWY2"/>
<protein>
    <submittedName>
        <fullName evidence="3">(rape) hypothetical protein</fullName>
    </submittedName>
</protein>
<feature type="region of interest" description="Disordered" evidence="1">
    <location>
        <begin position="62"/>
        <end position="81"/>
    </location>
</feature>
<accession>A0A816MWY2</accession>
<gene>
    <name evidence="3" type="ORF">DARMORV10_C07P47040.1</name>
</gene>
<keyword evidence="2" id="KW-1133">Transmembrane helix</keyword>
<name>A0A816MWY2_BRANA</name>
<organism evidence="3">
    <name type="scientific">Brassica napus</name>
    <name type="common">Rape</name>
    <dbReference type="NCBI Taxonomy" id="3708"/>
    <lineage>
        <taxon>Eukaryota</taxon>
        <taxon>Viridiplantae</taxon>
        <taxon>Streptophyta</taxon>
        <taxon>Embryophyta</taxon>
        <taxon>Tracheophyta</taxon>
        <taxon>Spermatophyta</taxon>
        <taxon>Magnoliopsida</taxon>
        <taxon>eudicotyledons</taxon>
        <taxon>Gunneridae</taxon>
        <taxon>Pentapetalae</taxon>
        <taxon>rosids</taxon>
        <taxon>malvids</taxon>
        <taxon>Brassicales</taxon>
        <taxon>Brassicaceae</taxon>
        <taxon>Brassiceae</taxon>
        <taxon>Brassica</taxon>
    </lineage>
</organism>
<evidence type="ECO:0000256" key="2">
    <source>
        <dbReference type="SAM" id="Phobius"/>
    </source>
</evidence>
<keyword evidence="2" id="KW-0472">Membrane</keyword>
<dbReference type="Proteomes" id="UP001295469">
    <property type="component" value="Chromosome C07"/>
</dbReference>
<feature type="transmembrane region" description="Helical" evidence="2">
    <location>
        <begin position="33"/>
        <end position="51"/>
    </location>
</feature>
<reference evidence="3" key="1">
    <citation type="submission" date="2021-01" db="EMBL/GenBank/DDBJ databases">
        <authorList>
            <consortium name="Genoscope - CEA"/>
            <person name="William W."/>
        </authorList>
    </citation>
    <scope>NUCLEOTIDE SEQUENCE</scope>
</reference>
<keyword evidence="2" id="KW-0812">Transmembrane</keyword>
<dbReference type="EMBL" id="HG994371">
    <property type="protein sequence ID" value="CAF2020134.1"/>
    <property type="molecule type" value="Genomic_DNA"/>
</dbReference>
<sequence length="81" mass="8971">MGLGLILDSTKDDEPDPYTRGYGGYLVSDPICFFLKITFSSILFVYVLNFYKGETRLPIFKPPNGGSGGHLDQPSHVRSLT</sequence>